<evidence type="ECO:0000259" key="1">
    <source>
        <dbReference type="SMART" id="SM01361"/>
    </source>
</evidence>
<organism evidence="2 3">
    <name type="scientific">Zosterops lateralis melanops</name>
    <dbReference type="NCBI Taxonomy" id="1220523"/>
    <lineage>
        <taxon>Eukaryota</taxon>
        <taxon>Metazoa</taxon>
        <taxon>Chordata</taxon>
        <taxon>Craniata</taxon>
        <taxon>Vertebrata</taxon>
        <taxon>Euteleostomi</taxon>
        <taxon>Archelosauria</taxon>
        <taxon>Archosauria</taxon>
        <taxon>Dinosauria</taxon>
        <taxon>Saurischia</taxon>
        <taxon>Theropoda</taxon>
        <taxon>Coelurosauria</taxon>
        <taxon>Aves</taxon>
        <taxon>Neognathae</taxon>
        <taxon>Neoaves</taxon>
        <taxon>Telluraves</taxon>
        <taxon>Australaves</taxon>
        <taxon>Passeriformes</taxon>
        <taxon>Sylvioidea</taxon>
        <taxon>Zosteropidae</taxon>
        <taxon>Zosterops</taxon>
    </lineage>
</organism>
<reference evidence="2" key="2">
    <citation type="submission" date="2025-09" db="UniProtKB">
        <authorList>
            <consortium name="Ensembl"/>
        </authorList>
    </citation>
    <scope>IDENTIFICATION</scope>
</reference>
<dbReference type="Gene3D" id="2.60.40.690">
    <property type="entry name" value="Alpha-macroglobulin, receptor-binding domain"/>
    <property type="match status" value="1"/>
</dbReference>
<dbReference type="PANTHER" id="PTHR11412:SF185">
    <property type="entry name" value="ALPHA-2-MACROGLOBULIN-LIKE PROTEIN 1"/>
    <property type="match status" value="1"/>
</dbReference>
<dbReference type="GO" id="GO:0005615">
    <property type="term" value="C:extracellular space"/>
    <property type="evidence" value="ECO:0007669"/>
    <property type="project" value="InterPro"/>
</dbReference>
<evidence type="ECO:0000313" key="3">
    <source>
        <dbReference type="Proteomes" id="UP000694401"/>
    </source>
</evidence>
<sequence length="398" mass="44183">DEQGNTWLTAFVARSFGQASSHIYIDKDHVRSALRWLQEHQLPSGCFQSVGKLFNNDLKVWLPDVGVGAGGTPCEDTMLDNALHCLKKVKLDETNLYVKALMAYVFTLSKDMEMRKQVLDMVEKETGKLLLWGPRDHDCVQGMISVTVAYILLAHVSKPDLLPNEASVSKLVRWLSAQRNAFGGFASTQDTVVSLQALAQYAALIPQEIRDVKVAVKGMGASPLEFHVHKNNKLVLHQASLPADTGTYTVEATGSGCVYVQTTLYYNIPPPKTEVVFVLDVETVPKECDGVRKEFDIHVSVRYVGDRGTSNMALLEVEMLSGFIPVQNSVKEVRLFLQLSLRISKSNFPISLKLNISVEQDVEVQNLKAATVHVYDYYKPGEISLTLCKVTILPPTQT</sequence>
<evidence type="ECO:0000313" key="2">
    <source>
        <dbReference type="Ensembl" id="ENSZLMP00000006107.1"/>
    </source>
</evidence>
<dbReference type="SMART" id="SM01361">
    <property type="entry name" value="A2M_recep"/>
    <property type="match status" value="1"/>
</dbReference>
<dbReference type="Proteomes" id="UP000694401">
    <property type="component" value="Unassembled WGS sequence"/>
</dbReference>
<dbReference type="InterPro" id="IPR036595">
    <property type="entry name" value="A-macroglobulin_rcpt-bd_sf"/>
</dbReference>
<feature type="domain" description="Alpha-macroglobulin receptor-binding" evidence="1">
    <location>
        <begin position="310"/>
        <end position="388"/>
    </location>
</feature>
<protein>
    <recommendedName>
        <fullName evidence="1">Alpha-macroglobulin receptor-binding domain-containing protein</fullName>
    </recommendedName>
</protein>
<dbReference type="Pfam" id="PF07677">
    <property type="entry name" value="A2M_recep"/>
    <property type="match status" value="1"/>
</dbReference>
<proteinExistence type="predicted"/>
<dbReference type="AlphaFoldDB" id="A0A8D2QNY9"/>
<dbReference type="InterPro" id="IPR011626">
    <property type="entry name" value="Alpha-macroglobulin_TED"/>
</dbReference>
<dbReference type="PANTHER" id="PTHR11412">
    <property type="entry name" value="MACROGLOBULIN / COMPLEMENT"/>
    <property type="match status" value="1"/>
</dbReference>
<keyword evidence="3" id="KW-1185">Reference proteome</keyword>
<dbReference type="InterPro" id="IPR008930">
    <property type="entry name" value="Terpenoid_cyclase/PrenylTrfase"/>
</dbReference>
<dbReference type="SUPFAM" id="SSF49410">
    <property type="entry name" value="Alpha-macroglobulin receptor domain"/>
    <property type="match status" value="1"/>
</dbReference>
<reference evidence="2" key="1">
    <citation type="submission" date="2025-08" db="UniProtKB">
        <authorList>
            <consortium name="Ensembl"/>
        </authorList>
    </citation>
    <scope>IDENTIFICATION</scope>
</reference>
<dbReference type="Pfam" id="PF07678">
    <property type="entry name" value="TED_complement"/>
    <property type="match status" value="2"/>
</dbReference>
<dbReference type="InterPro" id="IPR009048">
    <property type="entry name" value="A-macroglobulin_rcpt-bd"/>
</dbReference>
<name>A0A8D2QNY9_ZOSLA</name>
<dbReference type="Ensembl" id="ENSZLMT00000006288.1">
    <property type="protein sequence ID" value="ENSZLMP00000006107.1"/>
    <property type="gene ID" value="ENSZLMG00000004302.1"/>
</dbReference>
<accession>A0A8D2QNY9</accession>
<dbReference type="InterPro" id="IPR050473">
    <property type="entry name" value="A2M/Complement_sys"/>
</dbReference>
<dbReference type="SUPFAM" id="SSF48239">
    <property type="entry name" value="Terpenoid cyclases/Protein prenyltransferases"/>
    <property type="match status" value="1"/>
</dbReference>
<dbReference type="Gene3D" id="2.60.120.1540">
    <property type="match status" value="1"/>
</dbReference>
<dbReference type="Gene3D" id="1.50.10.20">
    <property type="match status" value="2"/>
</dbReference>